<feature type="chain" id="PRO_5043909060" description="Hypoxia up-regulated protein 1" evidence="10">
    <location>
        <begin position="26"/>
        <end position="984"/>
    </location>
</feature>
<dbReference type="InterPro" id="IPR013126">
    <property type="entry name" value="Hsp_70_fam"/>
</dbReference>
<evidence type="ECO:0000256" key="4">
    <source>
        <dbReference type="ARBA" id="ARBA00022741"/>
    </source>
</evidence>
<dbReference type="Gene3D" id="1.20.1270.10">
    <property type="match status" value="1"/>
</dbReference>
<feature type="compositionally biased region" description="Basic and acidic residues" evidence="9">
    <location>
        <begin position="929"/>
        <end position="943"/>
    </location>
</feature>
<protein>
    <recommendedName>
        <fullName evidence="8">Hypoxia up-regulated protein 1</fullName>
    </recommendedName>
</protein>
<dbReference type="SUPFAM" id="SSF53067">
    <property type="entry name" value="Actin-like ATPase domain"/>
    <property type="match status" value="2"/>
</dbReference>
<feature type="compositionally biased region" description="Basic and acidic residues" evidence="9">
    <location>
        <begin position="910"/>
        <end position="921"/>
    </location>
</feature>
<dbReference type="InterPro" id="IPR043129">
    <property type="entry name" value="ATPase_NBD"/>
</dbReference>
<keyword evidence="6" id="KW-0067">ATP-binding</keyword>
<keyword evidence="4" id="KW-0547">Nucleotide-binding</keyword>
<dbReference type="InterPro" id="IPR018181">
    <property type="entry name" value="Heat_shock_70_CS"/>
</dbReference>
<evidence type="ECO:0000313" key="12">
    <source>
        <dbReference type="Proteomes" id="UP001178508"/>
    </source>
</evidence>
<keyword evidence="5" id="KW-0256">Endoplasmic reticulum</keyword>
<dbReference type="Gene3D" id="3.90.640.10">
    <property type="entry name" value="Actin, Chain A, domain 4"/>
    <property type="match status" value="1"/>
</dbReference>
<feature type="compositionally biased region" description="Basic and acidic residues" evidence="9">
    <location>
        <begin position="599"/>
        <end position="669"/>
    </location>
</feature>
<feature type="region of interest" description="Disordered" evidence="9">
    <location>
        <begin position="558"/>
        <end position="681"/>
    </location>
</feature>
<comment type="subcellular location">
    <subcellularLocation>
        <location evidence="1">Endoplasmic reticulum lumen</location>
    </subcellularLocation>
</comment>
<evidence type="ECO:0000256" key="9">
    <source>
        <dbReference type="SAM" id="MobiDB-lite"/>
    </source>
</evidence>
<dbReference type="FunFam" id="1.20.1270.10:FF:000013">
    <property type="entry name" value="Hypoxia up-regulated protein 1"/>
    <property type="match status" value="1"/>
</dbReference>
<feature type="signal peptide" evidence="10">
    <location>
        <begin position="1"/>
        <end position="25"/>
    </location>
</feature>
<comment type="similarity">
    <text evidence="2">Belongs to the heat shock protein 70 family.</text>
</comment>
<dbReference type="Gene3D" id="3.30.30.30">
    <property type="match status" value="1"/>
</dbReference>
<organism evidence="11 12">
    <name type="scientific">Xyrichtys novacula</name>
    <name type="common">Pearly razorfish</name>
    <name type="synonym">Hemipteronotus novacula</name>
    <dbReference type="NCBI Taxonomy" id="13765"/>
    <lineage>
        <taxon>Eukaryota</taxon>
        <taxon>Metazoa</taxon>
        <taxon>Chordata</taxon>
        <taxon>Craniata</taxon>
        <taxon>Vertebrata</taxon>
        <taxon>Euteleostomi</taxon>
        <taxon>Actinopterygii</taxon>
        <taxon>Neopterygii</taxon>
        <taxon>Teleostei</taxon>
        <taxon>Neoteleostei</taxon>
        <taxon>Acanthomorphata</taxon>
        <taxon>Eupercaria</taxon>
        <taxon>Labriformes</taxon>
        <taxon>Labridae</taxon>
        <taxon>Xyrichtys</taxon>
    </lineage>
</organism>
<feature type="region of interest" description="Disordered" evidence="9">
    <location>
        <begin position="894"/>
        <end position="984"/>
    </location>
</feature>
<accession>A0AAV1FUQ0</accession>
<dbReference type="EMBL" id="OY660872">
    <property type="protein sequence ID" value="CAJ1064484.1"/>
    <property type="molecule type" value="Genomic_DNA"/>
</dbReference>
<dbReference type="Gene3D" id="2.60.34.10">
    <property type="entry name" value="Substrate Binding Domain Of DNAk, Chain A, domain 1"/>
    <property type="match status" value="1"/>
</dbReference>
<dbReference type="Pfam" id="PF00012">
    <property type="entry name" value="HSP70"/>
    <property type="match status" value="1"/>
</dbReference>
<proteinExistence type="inferred from homology"/>
<evidence type="ECO:0000256" key="8">
    <source>
        <dbReference type="ARBA" id="ARBA00040503"/>
    </source>
</evidence>
<dbReference type="FunFam" id="3.90.640.10:FF:000012">
    <property type="entry name" value="Hypoxia up-regulated protein 1"/>
    <property type="match status" value="1"/>
</dbReference>
<dbReference type="GO" id="GO:0034663">
    <property type="term" value="C:endoplasmic reticulum chaperone complex"/>
    <property type="evidence" value="ECO:0007669"/>
    <property type="project" value="TreeGrafter"/>
</dbReference>
<evidence type="ECO:0000256" key="1">
    <source>
        <dbReference type="ARBA" id="ARBA00004319"/>
    </source>
</evidence>
<evidence type="ECO:0000256" key="2">
    <source>
        <dbReference type="ARBA" id="ARBA00007381"/>
    </source>
</evidence>
<feature type="compositionally biased region" description="Basic and acidic residues" evidence="9">
    <location>
        <begin position="974"/>
        <end position="984"/>
    </location>
</feature>
<dbReference type="CDD" id="cd10230">
    <property type="entry name" value="ASKHA_NBD_HSP70_HYOU1"/>
    <property type="match status" value="1"/>
</dbReference>
<evidence type="ECO:0000256" key="5">
    <source>
        <dbReference type="ARBA" id="ARBA00022824"/>
    </source>
</evidence>
<keyword evidence="12" id="KW-1185">Reference proteome</keyword>
<dbReference type="FunFam" id="3.30.30.30:FF:000004">
    <property type="entry name" value="hypoxia up-regulated protein 1"/>
    <property type="match status" value="1"/>
</dbReference>
<dbReference type="GO" id="GO:0005524">
    <property type="term" value="F:ATP binding"/>
    <property type="evidence" value="ECO:0007669"/>
    <property type="project" value="UniProtKB-KW"/>
</dbReference>
<evidence type="ECO:0000256" key="3">
    <source>
        <dbReference type="ARBA" id="ARBA00022729"/>
    </source>
</evidence>
<reference evidence="11" key="1">
    <citation type="submission" date="2023-08" db="EMBL/GenBank/DDBJ databases">
        <authorList>
            <person name="Alioto T."/>
            <person name="Alioto T."/>
            <person name="Gomez Garrido J."/>
        </authorList>
    </citation>
    <scope>NUCLEOTIDE SEQUENCE</scope>
</reference>
<keyword evidence="7" id="KW-0143">Chaperone</keyword>
<gene>
    <name evidence="11" type="ORF">XNOV1_A003834</name>
</gene>
<keyword evidence="3 10" id="KW-0732">Signal</keyword>
<dbReference type="AlphaFoldDB" id="A0AAV1FUQ0"/>
<dbReference type="Gene3D" id="3.30.420.40">
    <property type="match status" value="2"/>
</dbReference>
<dbReference type="SUPFAM" id="SSF100934">
    <property type="entry name" value="Heat shock protein 70kD (HSP70), C-terminal subdomain"/>
    <property type="match status" value="1"/>
</dbReference>
<sequence>MERRKLALVSLCCLVLAMLPSHTDTVAVMSVDLGSEWMKMAIVKPGVPMEIVLNKESRRKTPTAVCLKENERLFGDSALGVSVKNPKSVFRHLQSLLGKKHDNPQVALYQKRFAEHELQKEPSRDTVFFKNSEELQYTPEELLGMVLNYSRGLAQDFAEQPIKDAVITVPAFFNQAERRAVLQAAQMAGLKVLQLINDNTAVAVNYGVFRRKDIDNTPKNVMFYDMGSGSTTATIVSYQTVKTKESGTQPHLQIRGVGFDRGLGGFEMDLRLRDHLAKLFNGQKKSKKDVRENHRAMAKLLKEAQRLKTVLSANADFTAQVEGLMDDIDFKAKVSRAEFEELCADLFERVPHPVRDALTAAEMKMDEIEQVILVGGSTRVPKVQEVLLKAVEKEELGKNINADEAAAMGAVYQAAALSKAFKVKPFLVRDAAVFPIQVEFSRETEEDGVKTVKHNKRILFQRMAPYPQRKVITFNRYNDDFAFDINYGDLSFLSQEEISAFGSLNLTTVKLSGVGSSFQKHTDAESKGIKAHFNMDESGVLLLDRVESVFETIVEEKEEESTLTKLGNTISTLFGGGSSEPAPNITEPVQDEEEVPPEAGKEGKDEEGKDEAQKDDAADEKQDDSEKKEGEEKSEEKTEEAGSKTDTKEEKDGEKPVTPEEEKTAEKTAKPQKKSKISEDIKVELVIHDILNPSEEDVATAKKKLQDLTDRDLAKQEREKTLNSLEAFIFETQDKMYQDDYQLVVSEEEKEQISGKLSEASEWMDEEGYSATTKQLREKLSQLKSLCKDMFFRVEERRKWPDRLAALESMLNTSSFFLKSAKLIPEDDQIFTEVELNMLEKVINETTTWKNETVAEQGKRSAKERPILLSKDIESKLALLDREVNYLLNKAKFAKPKSKPKAKNSTSSEKGSKANNTEEKVIPPTEGDTDTKSESPEEAKPEEAPPTEESTAHTDSESQSQHTEETTTGPTEKAPPENHIEDEL</sequence>
<evidence type="ECO:0000313" key="11">
    <source>
        <dbReference type="EMBL" id="CAJ1064484.1"/>
    </source>
</evidence>
<dbReference type="PANTHER" id="PTHR45639:SF3">
    <property type="entry name" value="HYPOXIA UP-REGULATED PROTEIN 1"/>
    <property type="match status" value="1"/>
</dbReference>
<dbReference type="PANTHER" id="PTHR45639">
    <property type="entry name" value="HSC70CB, ISOFORM G-RELATED"/>
    <property type="match status" value="1"/>
</dbReference>
<name>A0AAV1FUQ0_XYRNO</name>
<dbReference type="GO" id="GO:0005788">
    <property type="term" value="C:endoplasmic reticulum lumen"/>
    <property type="evidence" value="ECO:0007669"/>
    <property type="project" value="UniProtKB-SubCell"/>
</dbReference>
<dbReference type="PROSITE" id="PS01036">
    <property type="entry name" value="HSP70_3"/>
    <property type="match status" value="1"/>
</dbReference>
<dbReference type="InterPro" id="IPR029048">
    <property type="entry name" value="HSP70_C_sf"/>
</dbReference>
<evidence type="ECO:0000256" key="10">
    <source>
        <dbReference type="SAM" id="SignalP"/>
    </source>
</evidence>
<dbReference type="Proteomes" id="UP001178508">
    <property type="component" value="Chromosome 9"/>
</dbReference>
<evidence type="ECO:0000256" key="6">
    <source>
        <dbReference type="ARBA" id="ARBA00022840"/>
    </source>
</evidence>
<dbReference type="GO" id="GO:0030968">
    <property type="term" value="P:endoplasmic reticulum unfolded protein response"/>
    <property type="evidence" value="ECO:0007669"/>
    <property type="project" value="TreeGrafter"/>
</dbReference>
<dbReference type="GO" id="GO:1903298">
    <property type="term" value="P:negative regulation of hypoxia-induced intrinsic apoptotic signaling pathway"/>
    <property type="evidence" value="ECO:0007669"/>
    <property type="project" value="TreeGrafter"/>
</dbReference>
<dbReference type="PRINTS" id="PR00301">
    <property type="entry name" value="HEATSHOCK70"/>
</dbReference>
<dbReference type="InterPro" id="IPR029047">
    <property type="entry name" value="HSP70_peptide-bd_sf"/>
</dbReference>
<dbReference type="PROSITE" id="PS00329">
    <property type="entry name" value="HSP70_2"/>
    <property type="match status" value="1"/>
</dbReference>
<dbReference type="GO" id="GO:0140662">
    <property type="term" value="F:ATP-dependent protein folding chaperone"/>
    <property type="evidence" value="ECO:0007669"/>
    <property type="project" value="InterPro"/>
</dbReference>
<dbReference type="FunFam" id="2.60.34.10:FF:000009">
    <property type="entry name" value="Hypoxia up-regulated protein 1"/>
    <property type="match status" value="1"/>
</dbReference>
<evidence type="ECO:0000256" key="7">
    <source>
        <dbReference type="ARBA" id="ARBA00023186"/>
    </source>
</evidence>